<evidence type="ECO:0000259" key="7">
    <source>
        <dbReference type="SMART" id="SM00835"/>
    </source>
</evidence>
<keyword evidence="4" id="KW-0479">Metal-binding</keyword>
<dbReference type="AlphaFoldDB" id="A0A8S2EWK0"/>
<feature type="domain" description="Cupin type-1" evidence="7">
    <location>
        <begin position="57"/>
        <end position="209"/>
    </location>
</feature>
<dbReference type="Gene3D" id="2.60.120.10">
    <property type="entry name" value="Jelly Rolls"/>
    <property type="match status" value="1"/>
</dbReference>
<dbReference type="GO" id="GO:0005576">
    <property type="term" value="C:extracellular region"/>
    <property type="evidence" value="ECO:0007669"/>
    <property type="project" value="UniProtKB-SubCell"/>
</dbReference>
<evidence type="ECO:0000256" key="5">
    <source>
        <dbReference type="ARBA" id="ARBA00023211"/>
    </source>
</evidence>
<dbReference type="CDD" id="cd02241">
    <property type="entry name" value="cupin_OxOx"/>
    <property type="match status" value="1"/>
</dbReference>
<sequence>MMVASNPSEHAFQHNTCISEIYCRYDGKHHHSNPKSKNPTSPPSSPLISGSSSNWTFDFVRGNVGVLNVPNSRIVKANHQTFPVLDGRNLVVVYEYYDPCQLIVLHSHPFGDEFFYAVKGERMRVAFVDVTSGKLIVSEIREGQATLIPRGSIHYQQNLDCKPAVILSSFNSGNPGAILTFQSSFSNIPYDVIKESLGGGKMVNEELIEHIKAKVPNAIAVVNAECRKRCGLDKPMDHKRYE</sequence>
<dbReference type="InterPro" id="IPR006045">
    <property type="entry name" value="Cupin_1"/>
</dbReference>
<evidence type="ECO:0000256" key="4">
    <source>
        <dbReference type="ARBA" id="ARBA00022723"/>
    </source>
</evidence>
<dbReference type="SUPFAM" id="SSF51182">
    <property type="entry name" value="RmlC-like cupins"/>
    <property type="match status" value="1"/>
</dbReference>
<protein>
    <recommendedName>
        <fullName evidence="7">Cupin type-1 domain-containing protein</fullName>
    </recommendedName>
</protein>
<dbReference type="InterPro" id="IPR011051">
    <property type="entry name" value="RmlC_Cupin_sf"/>
</dbReference>
<evidence type="ECO:0000313" key="9">
    <source>
        <dbReference type="EMBL" id="CAF4078230.1"/>
    </source>
</evidence>
<dbReference type="SMART" id="SM00835">
    <property type="entry name" value="Cupin_1"/>
    <property type="match status" value="1"/>
</dbReference>
<evidence type="ECO:0000256" key="1">
    <source>
        <dbReference type="ARBA" id="ARBA00004613"/>
    </source>
</evidence>
<dbReference type="Proteomes" id="UP000677228">
    <property type="component" value="Unassembled WGS sequence"/>
</dbReference>
<dbReference type="GO" id="GO:0030145">
    <property type="term" value="F:manganese ion binding"/>
    <property type="evidence" value="ECO:0007669"/>
    <property type="project" value="InterPro"/>
</dbReference>
<reference evidence="8" key="1">
    <citation type="submission" date="2021-02" db="EMBL/GenBank/DDBJ databases">
        <authorList>
            <person name="Nowell W R."/>
        </authorList>
    </citation>
    <scope>NUCLEOTIDE SEQUENCE</scope>
</reference>
<organism evidence="8 10">
    <name type="scientific">Didymodactylos carnosus</name>
    <dbReference type="NCBI Taxonomy" id="1234261"/>
    <lineage>
        <taxon>Eukaryota</taxon>
        <taxon>Metazoa</taxon>
        <taxon>Spiralia</taxon>
        <taxon>Gnathifera</taxon>
        <taxon>Rotifera</taxon>
        <taxon>Eurotatoria</taxon>
        <taxon>Bdelloidea</taxon>
        <taxon>Philodinida</taxon>
        <taxon>Philodinidae</taxon>
        <taxon>Didymodactylos</taxon>
    </lineage>
</organism>
<dbReference type="Proteomes" id="UP000682733">
    <property type="component" value="Unassembled WGS sequence"/>
</dbReference>
<dbReference type="EMBL" id="CAJNOK010017929">
    <property type="protein sequence ID" value="CAF1272958.1"/>
    <property type="molecule type" value="Genomic_DNA"/>
</dbReference>
<comment type="caution">
    <text evidence="8">The sequence shown here is derived from an EMBL/GenBank/DDBJ whole genome shotgun (WGS) entry which is preliminary data.</text>
</comment>
<evidence type="ECO:0000313" key="8">
    <source>
        <dbReference type="EMBL" id="CAF1272958.1"/>
    </source>
</evidence>
<name>A0A8S2EWK0_9BILA</name>
<dbReference type="EMBL" id="CAJOBA010039488">
    <property type="protein sequence ID" value="CAF4078230.1"/>
    <property type="molecule type" value="Genomic_DNA"/>
</dbReference>
<evidence type="ECO:0000313" key="10">
    <source>
        <dbReference type="Proteomes" id="UP000677228"/>
    </source>
</evidence>
<evidence type="ECO:0000256" key="3">
    <source>
        <dbReference type="ARBA" id="ARBA00022525"/>
    </source>
</evidence>
<accession>A0A8S2EWK0</accession>
<dbReference type="PANTHER" id="PTHR31238">
    <property type="entry name" value="GERMIN-LIKE PROTEIN SUBFAMILY 3 MEMBER 3"/>
    <property type="match status" value="1"/>
</dbReference>
<dbReference type="PRINTS" id="PR00325">
    <property type="entry name" value="GERMIN"/>
</dbReference>
<keyword evidence="3" id="KW-0964">Secreted</keyword>
<feature type="region of interest" description="Disordered" evidence="6">
    <location>
        <begin position="29"/>
        <end position="49"/>
    </location>
</feature>
<evidence type="ECO:0000256" key="6">
    <source>
        <dbReference type="SAM" id="MobiDB-lite"/>
    </source>
</evidence>
<gene>
    <name evidence="8" type="ORF">OVA965_LOCUS27273</name>
    <name evidence="9" type="ORF">TMI583_LOCUS28015</name>
</gene>
<comment type="similarity">
    <text evidence="2">Belongs to the germin family.</text>
</comment>
<proteinExistence type="inferred from homology"/>
<evidence type="ECO:0000256" key="2">
    <source>
        <dbReference type="ARBA" id="ARBA00007456"/>
    </source>
</evidence>
<dbReference type="Pfam" id="PF00190">
    <property type="entry name" value="Cupin_1"/>
    <property type="match status" value="1"/>
</dbReference>
<dbReference type="InterPro" id="IPR001929">
    <property type="entry name" value="Germin"/>
</dbReference>
<keyword evidence="5" id="KW-0464">Manganese</keyword>
<comment type="subcellular location">
    <subcellularLocation>
        <location evidence="1">Secreted</location>
    </subcellularLocation>
</comment>
<dbReference type="InterPro" id="IPR014710">
    <property type="entry name" value="RmlC-like_jellyroll"/>
</dbReference>